<name>A0A6J4HWL6_9ACTN</name>
<reference evidence="4" key="1">
    <citation type="submission" date="2020-02" db="EMBL/GenBank/DDBJ databases">
        <authorList>
            <person name="Meier V. D."/>
        </authorList>
    </citation>
    <scope>NUCLEOTIDE SEQUENCE</scope>
    <source>
        <strain evidence="4">AVDCRST_MAG10</strain>
    </source>
</reference>
<dbReference type="Gene3D" id="3.40.1090.10">
    <property type="entry name" value="Cytosolic phospholipase A2 catalytic domain"/>
    <property type="match status" value="1"/>
</dbReference>
<feature type="compositionally biased region" description="Basic residues" evidence="2">
    <location>
        <begin position="265"/>
        <end position="274"/>
    </location>
</feature>
<dbReference type="AlphaFoldDB" id="A0A6J4HWL6"/>
<feature type="domain" description="PNPLA" evidence="3">
    <location>
        <begin position="82"/>
        <end position="184"/>
    </location>
</feature>
<feature type="compositionally biased region" description="Basic residues" evidence="2">
    <location>
        <begin position="293"/>
        <end position="304"/>
    </location>
</feature>
<protein>
    <recommendedName>
        <fullName evidence="3">PNPLA domain-containing protein</fullName>
    </recommendedName>
</protein>
<dbReference type="InterPro" id="IPR016035">
    <property type="entry name" value="Acyl_Trfase/lysoPLipase"/>
</dbReference>
<feature type="compositionally biased region" description="Low complexity" evidence="2">
    <location>
        <begin position="333"/>
        <end position="351"/>
    </location>
</feature>
<evidence type="ECO:0000259" key="3">
    <source>
        <dbReference type="Pfam" id="PF01734"/>
    </source>
</evidence>
<keyword evidence="1" id="KW-0443">Lipid metabolism</keyword>
<proteinExistence type="predicted"/>
<evidence type="ECO:0000313" key="4">
    <source>
        <dbReference type="EMBL" id="CAA9236059.1"/>
    </source>
</evidence>
<dbReference type="EMBL" id="CADCTB010000094">
    <property type="protein sequence ID" value="CAA9236059.1"/>
    <property type="molecule type" value="Genomic_DNA"/>
</dbReference>
<dbReference type="InterPro" id="IPR002641">
    <property type="entry name" value="PNPLA_dom"/>
</dbReference>
<dbReference type="Pfam" id="PF01734">
    <property type="entry name" value="Patatin"/>
    <property type="match status" value="1"/>
</dbReference>
<accession>A0A6J4HWL6</accession>
<evidence type="ECO:0000256" key="1">
    <source>
        <dbReference type="ARBA" id="ARBA00023098"/>
    </source>
</evidence>
<feature type="compositionally biased region" description="Low complexity" evidence="2">
    <location>
        <begin position="420"/>
        <end position="459"/>
    </location>
</feature>
<sequence>MAIAEPEPPRESPVPEPRWATRELRLAIVCYGGVSLAIYMHGVTKEIHKLVLASAALEGDPDNNPFDEDTTERVYWDVLSRISKDGLGGHAKDARMRVVVDIITGTSAGGINGIFLAKALTGNRPQDGLRKLWFEKGDIKHLLEWPTWIPWQLRFLAMTVARRKPPLRGGDMSKWLYGALRDMNGKQVPDGAESLLPDDHVLDLYVPITDFLGYERDIPLYDPRFIRDRGPPRAGPRRGVPDQPQRDAPAGRPGSEGHVAVPLRRVLRPRRPRGRLPVGPARRCRTPDQAAARRPRASAHAGHRRPSEAGAAGEARRAGHRVPPGVPGHPRRGGPVVAQRHQAGDQAAGAGRRPGLGGGPHVLTVERSRSTPGAGRPVGRRGQPSTGSPMSRSAVARAARSRRAVPGARWATTPRPACPASSTVSSTRRSSHASQSSRRATVQAAWARSGSSGGWSSAP</sequence>
<feature type="region of interest" description="Disordered" evidence="2">
    <location>
        <begin position="225"/>
        <end position="459"/>
    </location>
</feature>
<gene>
    <name evidence="4" type="ORF">AVDCRST_MAG10-1541</name>
</gene>
<evidence type="ECO:0000256" key="2">
    <source>
        <dbReference type="SAM" id="MobiDB-lite"/>
    </source>
</evidence>
<dbReference type="GO" id="GO:0006629">
    <property type="term" value="P:lipid metabolic process"/>
    <property type="evidence" value="ECO:0007669"/>
    <property type="project" value="UniProtKB-KW"/>
</dbReference>
<dbReference type="SUPFAM" id="SSF52151">
    <property type="entry name" value="FabD/lysophospholipase-like"/>
    <property type="match status" value="1"/>
</dbReference>
<organism evidence="4">
    <name type="scientific">uncultured Acidimicrobiales bacterium</name>
    <dbReference type="NCBI Taxonomy" id="310071"/>
    <lineage>
        <taxon>Bacteria</taxon>
        <taxon>Bacillati</taxon>
        <taxon>Actinomycetota</taxon>
        <taxon>Acidimicrobiia</taxon>
        <taxon>Acidimicrobiales</taxon>
        <taxon>environmental samples</taxon>
    </lineage>
</organism>